<dbReference type="PANTHER" id="PTHR34406:SF1">
    <property type="entry name" value="PROTEIN YCEI"/>
    <property type="match status" value="1"/>
</dbReference>
<protein>
    <recommendedName>
        <fullName evidence="2">Lipid/polyisoprenoid-binding YceI-like domain-containing protein</fullName>
    </recommendedName>
</protein>
<dbReference type="RefSeq" id="WP_078351502.1">
    <property type="nucleotide sequence ID" value="NZ_MBTF01000039.1"/>
</dbReference>
<dbReference type="Pfam" id="PF04264">
    <property type="entry name" value="YceI"/>
    <property type="match status" value="1"/>
</dbReference>
<dbReference type="PANTHER" id="PTHR34406">
    <property type="entry name" value="PROTEIN YCEI"/>
    <property type="match status" value="1"/>
</dbReference>
<keyword evidence="4" id="KW-1185">Reference proteome</keyword>
<feature type="domain" description="Lipid/polyisoprenoid-binding YceI-like" evidence="2">
    <location>
        <begin position="24"/>
        <end position="199"/>
    </location>
</feature>
<gene>
    <name evidence="3" type="ORF">BC343_19065</name>
</gene>
<dbReference type="InterPro" id="IPR007372">
    <property type="entry name" value="Lipid/polyisoprenoid-bd_YceI"/>
</dbReference>
<dbReference type="AlphaFoldDB" id="A0A1S9P6F8"/>
<dbReference type="SMART" id="SM00867">
    <property type="entry name" value="YceI"/>
    <property type="match status" value="1"/>
</dbReference>
<feature type="chain" id="PRO_5013114568" description="Lipid/polyisoprenoid-binding YceI-like domain-containing protein" evidence="1">
    <location>
        <begin position="22"/>
        <end position="201"/>
    </location>
</feature>
<comment type="caution">
    <text evidence="3">The sequence shown here is derived from an EMBL/GenBank/DDBJ whole genome shotgun (WGS) entry which is preliminary data.</text>
</comment>
<evidence type="ECO:0000313" key="3">
    <source>
        <dbReference type="EMBL" id="OOQ56540.1"/>
    </source>
</evidence>
<accession>A0A1S9P6F8</accession>
<dbReference type="Proteomes" id="UP000189739">
    <property type="component" value="Unassembled WGS sequence"/>
</dbReference>
<dbReference type="SUPFAM" id="SSF101874">
    <property type="entry name" value="YceI-like"/>
    <property type="match status" value="1"/>
</dbReference>
<sequence>MIKKTTLALLLLLLATAPVFAQQHYRLDVKKSKLLWKVATIGNHNGYLLFNDGRMDVTDKGEPITGYFTMDMKSIRSQDGSTAADRAKVDKEITTPGFFDTEAYPTATMEVKQITPTGNAGVYRIKGNLTIKGISNPVELSATIGKNGDTITAKADAGIDRSKWRIDFHEEKKGWDPVATLKDNLISNDIAVTLDLTFTKQ</sequence>
<keyword evidence="1" id="KW-0732">Signal</keyword>
<proteinExistence type="predicted"/>
<organism evidence="3 4">
    <name type="scientific">Mucilaginibacter pedocola</name>
    <dbReference type="NCBI Taxonomy" id="1792845"/>
    <lineage>
        <taxon>Bacteria</taxon>
        <taxon>Pseudomonadati</taxon>
        <taxon>Bacteroidota</taxon>
        <taxon>Sphingobacteriia</taxon>
        <taxon>Sphingobacteriales</taxon>
        <taxon>Sphingobacteriaceae</taxon>
        <taxon>Mucilaginibacter</taxon>
    </lineage>
</organism>
<feature type="signal peptide" evidence="1">
    <location>
        <begin position="1"/>
        <end position="21"/>
    </location>
</feature>
<reference evidence="3 4" key="1">
    <citation type="submission" date="2016-07" db="EMBL/GenBank/DDBJ databases">
        <title>Genomic analysis of zinc-resistant bacterium Mucilaginibacter pedocola TBZ30.</title>
        <authorList>
            <person name="Huang J."/>
            <person name="Tang J."/>
        </authorList>
    </citation>
    <scope>NUCLEOTIDE SEQUENCE [LARGE SCALE GENOMIC DNA]</scope>
    <source>
        <strain evidence="3 4">TBZ30</strain>
    </source>
</reference>
<dbReference type="InterPro" id="IPR036761">
    <property type="entry name" value="TTHA0802/YceI-like_sf"/>
</dbReference>
<evidence type="ECO:0000256" key="1">
    <source>
        <dbReference type="SAM" id="SignalP"/>
    </source>
</evidence>
<evidence type="ECO:0000259" key="2">
    <source>
        <dbReference type="SMART" id="SM00867"/>
    </source>
</evidence>
<dbReference type="Gene3D" id="2.40.128.110">
    <property type="entry name" value="Lipid/polyisoprenoid-binding, YceI-like"/>
    <property type="match status" value="1"/>
</dbReference>
<dbReference type="EMBL" id="MBTF01000039">
    <property type="protein sequence ID" value="OOQ56540.1"/>
    <property type="molecule type" value="Genomic_DNA"/>
</dbReference>
<evidence type="ECO:0000313" key="4">
    <source>
        <dbReference type="Proteomes" id="UP000189739"/>
    </source>
</evidence>
<dbReference type="OrthoDB" id="951410at2"/>
<name>A0A1S9P6F8_9SPHI</name>